<gene>
    <name evidence="1" type="ORF">Pan216_00600</name>
</gene>
<dbReference type="RefSeq" id="WP_145253273.1">
    <property type="nucleotide sequence ID" value="NZ_CP036279.1"/>
</dbReference>
<dbReference type="OrthoDB" id="288826at2"/>
<proteinExistence type="predicted"/>
<name>A0A518AWY2_9BACT</name>
<sequence>MSMTPEEERLLDDYSFQRGTLGGNLALAMDLLTDVQALIAQHKLYCRLEKGPREGEGTLDVEEAVRLVDVIKSRLRESLVLSEKFPDGEQRPRPVDG</sequence>
<dbReference type="Proteomes" id="UP000317093">
    <property type="component" value="Chromosome"/>
</dbReference>
<protein>
    <submittedName>
        <fullName evidence="1">Uncharacterized protein</fullName>
    </submittedName>
</protein>
<organism evidence="1 2">
    <name type="scientific">Kolteria novifilia</name>
    <dbReference type="NCBI Taxonomy" id="2527975"/>
    <lineage>
        <taxon>Bacteria</taxon>
        <taxon>Pseudomonadati</taxon>
        <taxon>Planctomycetota</taxon>
        <taxon>Planctomycetia</taxon>
        <taxon>Kolteriales</taxon>
        <taxon>Kolteriaceae</taxon>
        <taxon>Kolteria</taxon>
    </lineage>
</organism>
<reference evidence="1 2" key="1">
    <citation type="submission" date="2019-02" db="EMBL/GenBank/DDBJ databases">
        <title>Deep-cultivation of Planctomycetes and their phenomic and genomic characterization uncovers novel biology.</title>
        <authorList>
            <person name="Wiegand S."/>
            <person name="Jogler M."/>
            <person name="Boedeker C."/>
            <person name="Pinto D."/>
            <person name="Vollmers J."/>
            <person name="Rivas-Marin E."/>
            <person name="Kohn T."/>
            <person name="Peeters S.H."/>
            <person name="Heuer A."/>
            <person name="Rast P."/>
            <person name="Oberbeckmann S."/>
            <person name="Bunk B."/>
            <person name="Jeske O."/>
            <person name="Meyerdierks A."/>
            <person name="Storesund J.E."/>
            <person name="Kallscheuer N."/>
            <person name="Luecker S."/>
            <person name="Lage O.M."/>
            <person name="Pohl T."/>
            <person name="Merkel B.J."/>
            <person name="Hornburger P."/>
            <person name="Mueller R.-W."/>
            <person name="Bruemmer F."/>
            <person name="Labrenz M."/>
            <person name="Spormann A.M."/>
            <person name="Op den Camp H."/>
            <person name="Overmann J."/>
            <person name="Amann R."/>
            <person name="Jetten M.S.M."/>
            <person name="Mascher T."/>
            <person name="Medema M.H."/>
            <person name="Devos D.P."/>
            <person name="Kaster A.-K."/>
            <person name="Ovreas L."/>
            <person name="Rohde M."/>
            <person name="Galperin M.Y."/>
            <person name="Jogler C."/>
        </authorList>
    </citation>
    <scope>NUCLEOTIDE SEQUENCE [LARGE SCALE GENOMIC DNA]</scope>
    <source>
        <strain evidence="1 2">Pan216</strain>
    </source>
</reference>
<dbReference type="KEGG" id="knv:Pan216_00600"/>
<accession>A0A518AWY2</accession>
<dbReference type="AlphaFoldDB" id="A0A518AWY2"/>
<evidence type="ECO:0000313" key="2">
    <source>
        <dbReference type="Proteomes" id="UP000317093"/>
    </source>
</evidence>
<keyword evidence="2" id="KW-1185">Reference proteome</keyword>
<evidence type="ECO:0000313" key="1">
    <source>
        <dbReference type="EMBL" id="QDU59233.1"/>
    </source>
</evidence>
<dbReference type="EMBL" id="CP036279">
    <property type="protein sequence ID" value="QDU59233.1"/>
    <property type="molecule type" value="Genomic_DNA"/>
</dbReference>